<keyword evidence="4" id="KW-0226">DNA condensation</keyword>
<evidence type="ECO:0000256" key="7">
    <source>
        <dbReference type="SAM" id="MobiDB-lite"/>
    </source>
</evidence>
<feature type="compositionally biased region" description="Acidic residues" evidence="7">
    <location>
        <begin position="1628"/>
        <end position="1662"/>
    </location>
</feature>
<evidence type="ECO:0000256" key="6">
    <source>
        <dbReference type="ARBA" id="ARBA00023306"/>
    </source>
</evidence>
<feature type="domain" description="Condensin complex subunit 1 C-terminal" evidence="8">
    <location>
        <begin position="1156"/>
        <end position="1315"/>
    </location>
</feature>
<feature type="domain" description="Condensin complex subunit 1 N-terminal" evidence="9">
    <location>
        <begin position="82"/>
        <end position="252"/>
    </location>
</feature>
<feature type="compositionally biased region" description="Low complexity" evidence="7">
    <location>
        <begin position="546"/>
        <end position="562"/>
    </location>
</feature>
<protein>
    <submittedName>
        <fullName evidence="10">Chromosome condensation complex Condensin subunit D2</fullName>
    </submittedName>
</protein>
<dbReference type="Gene3D" id="1.25.10.10">
    <property type="entry name" value="Leucine-rich Repeat Variant"/>
    <property type="match status" value="2"/>
</dbReference>
<feature type="compositionally biased region" description="Polar residues" evidence="7">
    <location>
        <begin position="1678"/>
        <end position="1698"/>
    </location>
</feature>
<feature type="compositionally biased region" description="Basic and acidic residues" evidence="7">
    <location>
        <begin position="1613"/>
        <end position="1627"/>
    </location>
</feature>
<feature type="region of interest" description="Disordered" evidence="7">
    <location>
        <begin position="1381"/>
        <end position="1828"/>
    </location>
</feature>
<accession>A0A1Y1HVC9</accession>
<gene>
    <name evidence="10" type="ORF">KFL_000550170</name>
</gene>
<feature type="compositionally biased region" description="Basic residues" evidence="7">
    <location>
        <begin position="1519"/>
        <end position="1530"/>
    </location>
</feature>
<dbReference type="InterPro" id="IPR016024">
    <property type="entry name" value="ARM-type_fold"/>
</dbReference>
<evidence type="ECO:0000259" key="8">
    <source>
        <dbReference type="Pfam" id="PF12717"/>
    </source>
</evidence>
<keyword evidence="11" id="KW-1185">Reference proteome</keyword>
<feature type="region of interest" description="Disordered" evidence="7">
    <location>
        <begin position="149"/>
        <end position="171"/>
    </location>
</feature>
<comment type="subcellular location">
    <subcellularLocation>
        <location evidence="1">Nucleus</location>
    </subcellularLocation>
</comment>
<dbReference type="Pfam" id="PF12717">
    <property type="entry name" value="Cnd1"/>
    <property type="match status" value="1"/>
</dbReference>
<feature type="compositionally biased region" description="Acidic residues" evidence="7">
    <location>
        <begin position="1602"/>
        <end position="1612"/>
    </location>
</feature>
<keyword evidence="2" id="KW-0132">Cell division</keyword>
<evidence type="ECO:0000256" key="3">
    <source>
        <dbReference type="ARBA" id="ARBA00022776"/>
    </source>
</evidence>
<feature type="compositionally biased region" description="Acidic residues" evidence="7">
    <location>
        <begin position="1535"/>
        <end position="1551"/>
    </location>
</feature>
<dbReference type="OrthoDB" id="436262at2759"/>
<organism evidence="10 11">
    <name type="scientific">Klebsormidium nitens</name>
    <name type="common">Green alga</name>
    <name type="synonym">Ulothrix nitens</name>
    <dbReference type="NCBI Taxonomy" id="105231"/>
    <lineage>
        <taxon>Eukaryota</taxon>
        <taxon>Viridiplantae</taxon>
        <taxon>Streptophyta</taxon>
        <taxon>Klebsormidiophyceae</taxon>
        <taxon>Klebsormidiales</taxon>
        <taxon>Klebsormidiaceae</taxon>
        <taxon>Klebsormidium</taxon>
    </lineage>
</organism>
<evidence type="ECO:0000259" key="9">
    <source>
        <dbReference type="Pfam" id="PF12922"/>
    </source>
</evidence>
<dbReference type="GO" id="GO:0010032">
    <property type="term" value="P:meiotic chromosome condensation"/>
    <property type="evidence" value="ECO:0000318"/>
    <property type="project" value="GO_Central"/>
</dbReference>
<dbReference type="GO" id="GO:0051301">
    <property type="term" value="P:cell division"/>
    <property type="evidence" value="ECO:0007669"/>
    <property type="project" value="UniProtKB-KW"/>
</dbReference>
<dbReference type="Proteomes" id="UP000054558">
    <property type="component" value="Unassembled WGS sequence"/>
</dbReference>
<sequence>MMAGQEFGIPLKLADLEDGDGPFALKELDERAISAPHELAKTISQELGFKEVVDIEQEEIFAPVYSLVRHFTKLPATAKVLLVDTLCTNLLLLNPSIHSLVTSTKDSTEDGGAEGYASLLQSHRNALKIYVLFLHEICAAEEKEAPAAAAEKAATAPPGGRRRAPSKKNAASNWDWDFQRPRVIRPLAGALEADLKELYRMDQPEEALLQLFTRTAFLMLENPAVPRDRDADFKSDVYKILALCCAKYDHTLPVTTTLIHSLLKYEHSPGPLAEVATLVATKYDDPRLAAAVLREIGQMDPRELLRDVGGAKNVSAFLVELAERLPKIVARNFSLVMVHMNGEQYHMRSALVMVLGRIVAKAFDEKEENTAAEQARLKSKQALLDVLLERVRDVNSFTRTRVLQAWSYLCEENQVHLGLFNRVTEIATGRLEDKASNVRKAALQLLSTLIVCNPFASDLRVAPYESTLRTFQEKLDKAEEDNRPSDEELLAAAFGPGSGGIRAGEQAERNPDTENGTGEASADEDAVEDGTRTDAPAEPDLEPDQEPSSQSTQPEPESNSQSTQPEAAGSEQNAASLTRLRAMVASLDAAVKFTKQLAKTMPVFDKLLASASVTDVTETIQFLELAKSRKCEDVDDRLRLMLPLIFCREASVREAVSAACEKLYVKVSEEGTGQRGLADPKLAAKNLVGLTMGASLGTLASLEAIVVDFMHRELITHGMVRALWDIFEGRGEAITPAHSRGALAVLTMAAKGNPDVITSKLDSLLRHGLGPRAQKDPLMARYTCVALQRIALGGEREKLESRDAVFGALTWLVKSAPLPDESWYSAAEQAVGAIYALHPTPEVVCARLVREMAGGAFGRRKDTPGESGDGIGEREQGENVGEGGEKEAGIVSEGEGETVSGDAERRPEEVSAQTGEEQRTGEDADGPADAVEGASESADVTGAEQAALPEVAGEADEPDYGVNAPAGGAAAAKPTANGANSHPADDVFGCSVGALSRFLFVVGHVALKHLVYVESCARDVRRLRVDKDKEAAQAAADRRDAELAGVEVTQQTQESAEETDKINEELGVGSASADAHLDSLSEAAEREILSPQNLVGHVAPVVARICRSSALLQEHPLLRSSALLALCKLMAVDAHFCEANLQLLFTLVRNAPEEAVRCNCVVALGDLAFRFPNLVEPWTEHVYARLRDESVLVRKNTVMVLTHLILNDMMKVKGHISSMAMCLEDEDERIRDLTKLFFHELSKKGNNPIYNLLPDMLSRLSADANVPPESFRAILEYMLGFIEKDKQTEGLIEKLCNRFPQTTEVKQWRDIAYCLAQLKFTDRGLKKLVEHFKSYQDTLFDDEVVEHFRTIISKAKKFAKPEMKAAVDEFEKQLTATHVEKKEDWTTAQNAARRAAKGGGAATAGASQEEGDADQSAEAAGGDEVPAEEQTADAPEADLPASEEDDALEEATEPEGQKAKGRRKAAGNGKRAAKKVDSASEEEDESEIEDGGSEDEIEGQDDESGPEMAAGSPSETGAKRGKERKKATRRKVVESEDEDSGLGSESEEEGEGSISNGTKAGGRGEGKIASNGKSSRGRRSAVRAGEESAEDEEGFDEKGGEEMSDGEGGEEMGDGRGGEEMVGREGGEEIGDGEGGEEMGGETGGEEMSDEENEVSEDEAKSEDEKDTKAEKEGDQTAFETQKAVANSSKSHVRNSSGLAEKPVKEEALGRGVGVNKQSGAGVNRRSAAGVNRPSVKSEPEEEDETGDENTSPPNAGKGARKEGSKAAKAAAAHRRRRAILDSDSEDDTEEESDDECESSPKRGAPARQSKRFSQSSENERRPLQPLR</sequence>
<dbReference type="PANTHER" id="PTHR14222:SF2">
    <property type="entry name" value="CONDENSIN COMPLEX SUBUNIT 1"/>
    <property type="match status" value="1"/>
</dbReference>
<feature type="compositionally biased region" description="Acidic residues" evidence="7">
    <location>
        <begin position="1441"/>
        <end position="1453"/>
    </location>
</feature>
<dbReference type="GO" id="GO:0000779">
    <property type="term" value="C:condensed chromosome, centromeric region"/>
    <property type="evidence" value="ECO:0000318"/>
    <property type="project" value="GO_Central"/>
</dbReference>
<dbReference type="PANTHER" id="PTHR14222">
    <property type="entry name" value="CONDENSIN"/>
    <property type="match status" value="1"/>
</dbReference>
<dbReference type="GO" id="GO:0005634">
    <property type="term" value="C:nucleus"/>
    <property type="evidence" value="ECO:0007669"/>
    <property type="project" value="UniProtKB-SubCell"/>
</dbReference>
<reference evidence="10 11" key="1">
    <citation type="journal article" date="2014" name="Nat. Commun.">
        <title>Klebsormidium flaccidum genome reveals primary factors for plant terrestrial adaptation.</title>
        <authorList>
            <person name="Hori K."/>
            <person name="Maruyama F."/>
            <person name="Fujisawa T."/>
            <person name="Togashi T."/>
            <person name="Yamamoto N."/>
            <person name="Seo M."/>
            <person name="Sato S."/>
            <person name="Yamada T."/>
            <person name="Mori H."/>
            <person name="Tajima N."/>
            <person name="Moriyama T."/>
            <person name="Ikeuchi M."/>
            <person name="Watanabe M."/>
            <person name="Wada H."/>
            <person name="Kobayashi K."/>
            <person name="Saito M."/>
            <person name="Masuda T."/>
            <person name="Sasaki-Sekimoto Y."/>
            <person name="Mashiguchi K."/>
            <person name="Awai K."/>
            <person name="Shimojima M."/>
            <person name="Masuda S."/>
            <person name="Iwai M."/>
            <person name="Nobusawa T."/>
            <person name="Narise T."/>
            <person name="Kondo S."/>
            <person name="Saito H."/>
            <person name="Sato R."/>
            <person name="Murakawa M."/>
            <person name="Ihara Y."/>
            <person name="Oshima-Yamada Y."/>
            <person name="Ohtaka K."/>
            <person name="Satoh M."/>
            <person name="Sonobe K."/>
            <person name="Ishii M."/>
            <person name="Ohtani R."/>
            <person name="Kanamori-Sato M."/>
            <person name="Honoki R."/>
            <person name="Miyazaki D."/>
            <person name="Mochizuki H."/>
            <person name="Umetsu J."/>
            <person name="Higashi K."/>
            <person name="Shibata D."/>
            <person name="Kamiya Y."/>
            <person name="Sato N."/>
            <person name="Nakamura Y."/>
            <person name="Tabata S."/>
            <person name="Ida S."/>
            <person name="Kurokawa K."/>
            <person name="Ohta H."/>
        </authorList>
    </citation>
    <scope>NUCLEOTIDE SEQUENCE [LARGE SCALE GENOMIC DNA]</scope>
    <source>
        <strain evidence="10 11">NIES-2285</strain>
    </source>
</reference>
<dbReference type="InterPro" id="IPR011989">
    <property type="entry name" value="ARM-like"/>
</dbReference>
<dbReference type="OMA" id="CPLEKLW"/>
<proteinExistence type="predicted"/>
<evidence type="ECO:0000256" key="4">
    <source>
        <dbReference type="ARBA" id="ARBA00023067"/>
    </source>
</evidence>
<feature type="compositionally biased region" description="Low complexity" evidence="7">
    <location>
        <begin position="149"/>
        <end position="159"/>
    </location>
</feature>
<dbReference type="SUPFAM" id="SSF48371">
    <property type="entry name" value="ARM repeat"/>
    <property type="match status" value="1"/>
</dbReference>
<keyword evidence="6" id="KW-0131">Cell cycle</keyword>
<dbReference type="InterPro" id="IPR024324">
    <property type="entry name" value="Condensin_cplx_su1_N"/>
</dbReference>
<feature type="compositionally biased region" description="Acidic residues" evidence="7">
    <location>
        <begin position="1783"/>
        <end position="1798"/>
    </location>
</feature>
<feature type="compositionally biased region" description="Basic and acidic residues" evidence="7">
    <location>
        <begin position="1818"/>
        <end position="1828"/>
    </location>
</feature>
<dbReference type="GO" id="GO:0000796">
    <property type="term" value="C:condensin complex"/>
    <property type="evidence" value="ECO:0000318"/>
    <property type="project" value="GO_Central"/>
</dbReference>
<keyword evidence="5" id="KW-0539">Nucleus</keyword>
<dbReference type="InterPro" id="IPR026971">
    <property type="entry name" value="CND1/NCAPD3"/>
</dbReference>
<evidence type="ECO:0000256" key="2">
    <source>
        <dbReference type="ARBA" id="ARBA00022618"/>
    </source>
</evidence>
<evidence type="ECO:0000313" key="11">
    <source>
        <dbReference type="Proteomes" id="UP000054558"/>
    </source>
</evidence>
<feature type="region of interest" description="Disordered" evidence="7">
    <location>
        <begin position="1036"/>
        <end position="1058"/>
    </location>
</feature>
<dbReference type="GO" id="GO:0007076">
    <property type="term" value="P:mitotic chromosome condensation"/>
    <property type="evidence" value="ECO:0000318"/>
    <property type="project" value="GO_Central"/>
</dbReference>
<dbReference type="InterPro" id="IPR032682">
    <property type="entry name" value="Cnd1_C"/>
</dbReference>
<feature type="compositionally biased region" description="Basic and acidic residues" evidence="7">
    <location>
        <begin position="871"/>
        <end position="888"/>
    </location>
</feature>
<feature type="compositionally biased region" description="Basic and acidic residues" evidence="7">
    <location>
        <begin position="1663"/>
        <end position="1675"/>
    </location>
</feature>
<feature type="compositionally biased region" description="Acidic residues" evidence="7">
    <location>
        <begin position="1479"/>
        <end position="1505"/>
    </location>
</feature>
<evidence type="ECO:0000256" key="1">
    <source>
        <dbReference type="ARBA" id="ARBA00004123"/>
    </source>
</evidence>
<feature type="compositionally biased region" description="Low complexity" evidence="7">
    <location>
        <begin position="963"/>
        <end position="980"/>
    </location>
</feature>
<dbReference type="GO" id="GO:0042393">
    <property type="term" value="F:histone binding"/>
    <property type="evidence" value="ECO:0000318"/>
    <property type="project" value="GO_Central"/>
</dbReference>
<dbReference type="EMBL" id="DF237004">
    <property type="protein sequence ID" value="GAQ80486.1"/>
    <property type="molecule type" value="Genomic_DNA"/>
</dbReference>
<feature type="region of interest" description="Disordered" evidence="7">
    <location>
        <begin position="491"/>
        <end position="574"/>
    </location>
</feature>
<keyword evidence="3" id="KW-0498">Mitosis</keyword>
<feature type="region of interest" description="Disordered" evidence="7">
    <location>
        <begin position="857"/>
        <end position="980"/>
    </location>
</feature>
<evidence type="ECO:0000256" key="5">
    <source>
        <dbReference type="ARBA" id="ARBA00023242"/>
    </source>
</evidence>
<evidence type="ECO:0000313" key="10">
    <source>
        <dbReference type="EMBL" id="GAQ80486.1"/>
    </source>
</evidence>
<dbReference type="Pfam" id="PF12922">
    <property type="entry name" value="Cnd1_N"/>
    <property type="match status" value="1"/>
</dbReference>
<dbReference type="STRING" id="105231.A0A1Y1HVC9"/>
<name>A0A1Y1HVC9_KLENI</name>